<dbReference type="Proteomes" id="UP000270190">
    <property type="component" value="Unassembled WGS sequence"/>
</dbReference>
<dbReference type="AlphaFoldDB" id="A0A1D2K8C3"/>
<keyword evidence="4" id="KW-1185">Reference proteome</keyword>
<dbReference type="NCBIfam" id="NF003339">
    <property type="entry name" value="PRK04351.1"/>
    <property type="match status" value="1"/>
</dbReference>
<name>A0A1D2K8C3_BROTH</name>
<gene>
    <name evidence="3" type="ORF">BTBSAS_10308</name>
    <name evidence="2" type="ORF">CNY62_09400</name>
</gene>
<dbReference type="SMART" id="SM00731">
    <property type="entry name" value="SprT"/>
    <property type="match status" value="1"/>
</dbReference>
<dbReference type="GO" id="GO:0006950">
    <property type="term" value="P:response to stress"/>
    <property type="evidence" value="ECO:0007669"/>
    <property type="project" value="UniProtKB-ARBA"/>
</dbReference>
<dbReference type="Proteomes" id="UP000243591">
    <property type="component" value="Chromosome"/>
</dbReference>
<evidence type="ECO:0000313" key="5">
    <source>
        <dbReference type="Proteomes" id="UP000270190"/>
    </source>
</evidence>
<feature type="domain" description="SprT-like" evidence="1">
    <location>
        <begin position="4"/>
        <end position="144"/>
    </location>
</feature>
<proteinExistence type="predicted"/>
<reference evidence="3" key="2">
    <citation type="submission" date="2018-04" db="EMBL/GenBank/DDBJ databases">
        <authorList>
            <person name="Go L.Y."/>
            <person name="Mitchell J.A."/>
        </authorList>
    </citation>
    <scope>NUCLEOTIDE SEQUENCE</scope>
    <source>
        <strain evidence="3">BSAS1 3</strain>
    </source>
</reference>
<evidence type="ECO:0000259" key="1">
    <source>
        <dbReference type="SMART" id="SM00731"/>
    </source>
</evidence>
<dbReference type="RefSeq" id="WP_029090544.1">
    <property type="nucleotide sequence ID" value="NZ_CBCPHX010000002.1"/>
</dbReference>
<accession>A0A1D2K8C3</accession>
<dbReference type="KEGG" id="bths:CNY62_09400"/>
<sequence>MTDEQLQQWMERVSEVFFGHPFVHQARFNKRLQTTGGRYLLATHAIEMNHKYLDAYGEEYFEKIMKHELCHYHLHLQGKGYQHRDVDFKTMLRAVGGTRFCKRIETANDHQYECQTCHFIYHRKKQLNVVKYVCGKCKGRLKKITDK</sequence>
<dbReference type="InterPro" id="IPR006640">
    <property type="entry name" value="SprT-like_domain"/>
</dbReference>
<evidence type="ECO:0000313" key="4">
    <source>
        <dbReference type="Proteomes" id="UP000243591"/>
    </source>
</evidence>
<reference evidence="5" key="3">
    <citation type="submission" date="2018-04" db="EMBL/GenBank/DDBJ databases">
        <authorList>
            <person name="Illikoud N."/>
        </authorList>
    </citation>
    <scope>NUCLEOTIDE SEQUENCE [LARGE SCALE GENOMIC DNA]</scope>
</reference>
<evidence type="ECO:0000313" key="3">
    <source>
        <dbReference type="EMBL" id="SPP26170.1"/>
    </source>
</evidence>
<dbReference type="OrthoDB" id="9799909at2"/>
<dbReference type="STRING" id="2756.BFR44_08000"/>
<dbReference type="Pfam" id="PF10263">
    <property type="entry name" value="SprT-like"/>
    <property type="match status" value="1"/>
</dbReference>
<dbReference type="EMBL" id="OUNC01000001">
    <property type="protein sequence ID" value="SPP26170.1"/>
    <property type="molecule type" value="Genomic_DNA"/>
</dbReference>
<evidence type="ECO:0000313" key="2">
    <source>
        <dbReference type="EMBL" id="ATF26588.1"/>
    </source>
</evidence>
<dbReference type="EMBL" id="CP023483">
    <property type="protein sequence ID" value="ATF26588.1"/>
    <property type="molecule type" value="Genomic_DNA"/>
</dbReference>
<protein>
    <submittedName>
        <fullName evidence="2">M48 family peptidase</fullName>
    </submittedName>
</protein>
<reference evidence="2 4" key="1">
    <citation type="submission" date="2017-09" db="EMBL/GenBank/DDBJ databases">
        <title>Complete Genome Sequences of Two Strains of the Meat Spoilage Bacterium Brochothrix thermosphacta Isolated from Ground Chicken.</title>
        <authorList>
            <person name="Paoli G.C."/>
            <person name="Wijey C."/>
            <person name="Chen C.-Y."/>
            <person name="Nguyen L."/>
            <person name="Yan X."/>
            <person name="Irwin P.L."/>
        </authorList>
    </citation>
    <scope>NUCLEOTIDE SEQUENCE [LARGE SCALE GENOMIC DNA]</scope>
    <source>
        <strain evidence="2 4">BI</strain>
    </source>
</reference>
<organism evidence="2 4">
    <name type="scientific">Brochothrix thermosphacta</name>
    <name type="common">Microbacterium thermosphactum</name>
    <dbReference type="NCBI Taxonomy" id="2756"/>
    <lineage>
        <taxon>Bacteria</taxon>
        <taxon>Bacillati</taxon>
        <taxon>Bacillota</taxon>
        <taxon>Bacilli</taxon>
        <taxon>Bacillales</taxon>
        <taxon>Listeriaceae</taxon>
        <taxon>Brochothrix</taxon>
    </lineage>
</organism>